<evidence type="ECO:0000256" key="1">
    <source>
        <dbReference type="SAM" id="MobiDB-lite"/>
    </source>
</evidence>
<protein>
    <submittedName>
        <fullName evidence="2">Uncharacterized protein</fullName>
    </submittedName>
</protein>
<proteinExistence type="predicted"/>
<dbReference type="AlphaFoldDB" id="A0A7S3TLK4"/>
<name>A0A7S3TLK4_EMIHU</name>
<evidence type="ECO:0000313" key="2">
    <source>
        <dbReference type="EMBL" id="CAE0587523.1"/>
    </source>
</evidence>
<sequence length="306" mass="32830">MWATPTARVNEHIASDEGATSGSSQGGGDLVVGKAWLVLTCFGVGPELGLLLEEAVVEEAVLFSHLRNAFHLETAEVGGCVRWNSSCRFELIVFSLESATREHVPFSFRHQEREGAPGTLLAESIIEPHLRAWDFVTGEAYRSKTPMVFSYADDSRSKRDFMNISTSRHGERQQFSAPGEGGILGMGNNAIVHRVDLVLAKPTGPGASPGVSSANNSVSSTRSAMSMMGRAMSFDSLLGAEAEQRWDAAVKRAFSLNKMLAAMESKAEAGVAKRLRLAGSCTSTASASPWRATLRTTTCTTSKSHC</sequence>
<organism evidence="2">
    <name type="scientific">Emiliania huxleyi</name>
    <name type="common">Coccolithophore</name>
    <name type="synonym">Pontosphaera huxleyi</name>
    <dbReference type="NCBI Taxonomy" id="2903"/>
    <lineage>
        <taxon>Eukaryota</taxon>
        <taxon>Haptista</taxon>
        <taxon>Haptophyta</taxon>
        <taxon>Prymnesiophyceae</taxon>
        <taxon>Isochrysidales</taxon>
        <taxon>Noelaerhabdaceae</taxon>
        <taxon>Emiliania</taxon>
    </lineage>
</organism>
<accession>A0A7S3TLK4</accession>
<gene>
    <name evidence="2" type="ORF">EHUX00137_LOCUS40350</name>
</gene>
<dbReference type="EMBL" id="HBIR01051711">
    <property type="protein sequence ID" value="CAE0587523.1"/>
    <property type="molecule type" value="Transcribed_RNA"/>
</dbReference>
<reference evidence="2" key="1">
    <citation type="submission" date="2021-01" db="EMBL/GenBank/DDBJ databases">
        <authorList>
            <person name="Corre E."/>
            <person name="Pelletier E."/>
            <person name="Niang G."/>
            <person name="Scheremetjew M."/>
            <person name="Finn R."/>
            <person name="Kale V."/>
            <person name="Holt S."/>
            <person name="Cochrane G."/>
            <person name="Meng A."/>
            <person name="Brown T."/>
            <person name="Cohen L."/>
        </authorList>
    </citation>
    <scope>NUCLEOTIDE SEQUENCE</scope>
    <source>
        <strain evidence="2">379</strain>
    </source>
</reference>
<feature type="region of interest" description="Disordered" evidence="1">
    <location>
        <begin position="1"/>
        <end position="25"/>
    </location>
</feature>